<accession>A0A371GZ04</accession>
<dbReference type="Proteomes" id="UP000257109">
    <property type="component" value="Unassembled WGS sequence"/>
</dbReference>
<name>A0A371GZ04_MUCPR</name>
<evidence type="ECO:0000256" key="1">
    <source>
        <dbReference type="SAM" id="MobiDB-lite"/>
    </source>
</evidence>
<dbReference type="AlphaFoldDB" id="A0A371GZ04"/>
<reference evidence="2" key="1">
    <citation type="submission" date="2018-05" db="EMBL/GenBank/DDBJ databases">
        <title>Draft genome of Mucuna pruriens seed.</title>
        <authorList>
            <person name="Nnadi N.E."/>
            <person name="Vos R."/>
            <person name="Hasami M.H."/>
            <person name="Devisetty U.K."/>
            <person name="Aguiy J.C."/>
        </authorList>
    </citation>
    <scope>NUCLEOTIDE SEQUENCE [LARGE SCALE GENOMIC DNA]</scope>
    <source>
        <strain evidence="2">JCA_2017</strain>
    </source>
</reference>
<feature type="region of interest" description="Disordered" evidence="1">
    <location>
        <begin position="1"/>
        <end position="34"/>
    </location>
</feature>
<protein>
    <submittedName>
        <fullName evidence="2">Uncharacterized protein</fullName>
    </submittedName>
</protein>
<feature type="compositionally biased region" description="Basic and acidic residues" evidence="1">
    <location>
        <begin position="1"/>
        <end position="10"/>
    </location>
</feature>
<dbReference type="InterPro" id="IPR021109">
    <property type="entry name" value="Peptidase_aspartic_dom_sf"/>
</dbReference>
<dbReference type="PANTHER" id="PTHR35046">
    <property type="entry name" value="ZINC KNUCKLE (CCHC-TYPE) FAMILY PROTEIN"/>
    <property type="match status" value="1"/>
</dbReference>
<feature type="compositionally biased region" description="Low complexity" evidence="1">
    <location>
        <begin position="13"/>
        <end position="31"/>
    </location>
</feature>
<dbReference type="PANTHER" id="PTHR35046:SF26">
    <property type="entry name" value="RNA-DIRECTED DNA POLYMERASE"/>
    <property type="match status" value="1"/>
</dbReference>
<dbReference type="OrthoDB" id="1747743at2759"/>
<comment type="caution">
    <text evidence="2">The sequence shown here is derived from an EMBL/GenBank/DDBJ whole genome shotgun (WGS) entry which is preliminary data.</text>
</comment>
<dbReference type="EMBL" id="QJKJ01004054">
    <property type="protein sequence ID" value="RDX95729.1"/>
    <property type="molecule type" value="Genomic_DNA"/>
</dbReference>
<organism evidence="2 3">
    <name type="scientific">Mucuna pruriens</name>
    <name type="common">Velvet bean</name>
    <name type="synonym">Dolichos pruriens</name>
    <dbReference type="NCBI Taxonomy" id="157652"/>
    <lineage>
        <taxon>Eukaryota</taxon>
        <taxon>Viridiplantae</taxon>
        <taxon>Streptophyta</taxon>
        <taxon>Embryophyta</taxon>
        <taxon>Tracheophyta</taxon>
        <taxon>Spermatophyta</taxon>
        <taxon>Magnoliopsida</taxon>
        <taxon>eudicotyledons</taxon>
        <taxon>Gunneridae</taxon>
        <taxon>Pentapetalae</taxon>
        <taxon>rosids</taxon>
        <taxon>fabids</taxon>
        <taxon>Fabales</taxon>
        <taxon>Fabaceae</taxon>
        <taxon>Papilionoideae</taxon>
        <taxon>50 kb inversion clade</taxon>
        <taxon>NPAAA clade</taxon>
        <taxon>indigoferoid/millettioid clade</taxon>
        <taxon>Phaseoleae</taxon>
        <taxon>Mucuna</taxon>
    </lineage>
</organism>
<evidence type="ECO:0000313" key="3">
    <source>
        <dbReference type="Proteomes" id="UP000257109"/>
    </source>
</evidence>
<feature type="non-terminal residue" evidence="2">
    <location>
        <position position="1"/>
    </location>
</feature>
<keyword evidence="3" id="KW-1185">Reference proteome</keyword>
<sequence length="103" mass="11514">MIMQEDRVVDNDSSITKSSSISDSNASSEYSPNDEGDLLMRENIFYIRCYVAGQLCSIIIDGSSSVNVVSSRLVKKLKIPTLAHSRPYRLQWLNNEGELAITK</sequence>
<proteinExistence type="predicted"/>
<evidence type="ECO:0000313" key="2">
    <source>
        <dbReference type="EMBL" id="RDX95729.1"/>
    </source>
</evidence>
<gene>
    <name evidence="2" type="ORF">CR513_21697</name>
</gene>
<dbReference type="Gene3D" id="2.40.70.10">
    <property type="entry name" value="Acid Proteases"/>
    <property type="match status" value="1"/>
</dbReference>